<organism evidence="7 8">
    <name type="scientific">Romboutsia ilealis</name>
    <dbReference type="NCBI Taxonomy" id="1115758"/>
    <lineage>
        <taxon>Bacteria</taxon>
        <taxon>Bacillati</taxon>
        <taxon>Bacillota</taxon>
        <taxon>Clostridia</taxon>
        <taxon>Peptostreptococcales</taxon>
        <taxon>Peptostreptococcaceae</taxon>
        <taxon>Romboutsia</taxon>
    </lineage>
</organism>
<proteinExistence type="inferred from homology"/>
<evidence type="ECO:0000313" key="8">
    <source>
        <dbReference type="Proteomes" id="UP000245622"/>
    </source>
</evidence>
<dbReference type="GO" id="GO:0003677">
    <property type="term" value="F:DNA binding"/>
    <property type="evidence" value="ECO:0007669"/>
    <property type="project" value="InterPro"/>
</dbReference>
<keyword evidence="8" id="KW-1185">Reference proteome</keyword>
<feature type="domain" description="RNA polymerase sigma factor 70 region 4 type 2" evidence="6">
    <location>
        <begin position="109"/>
        <end position="160"/>
    </location>
</feature>
<dbReference type="Proteomes" id="UP000245622">
    <property type="component" value="Chromosome 1"/>
</dbReference>
<dbReference type="EMBL" id="LN555523">
    <property type="protein sequence ID" value="CED93883.1"/>
    <property type="molecule type" value="Genomic_DNA"/>
</dbReference>
<dbReference type="Pfam" id="PF08281">
    <property type="entry name" value="Sigma70_r4_2"/>
    <property type="match status" value="1"/>
</dbReference>
<dbReference type="InterPro" id="IPR014284">
    <property type="entry name" value="RNA_pol_sigma-70_dom"/>
</dbReference>
<evidence type="ECO:0000313" key="7">
    <source>
        <dbReference type="EMBL" id="CED93883.1"/>
    </source>
</evidence>
<dbReference type="Gene3D" id="1.10.10.10">
    <property type="entry name" value="Winged helix-like DNA-binding domain superfamily/Winged helix DNA-binding domain"/>
    <property type="match status" value="1"/>
</dbReference>
<dbReference type="RefSeq" id="WP_243633585.1">
    <property type="nucleotide sequence ID" value="NZ_CAPEHT010000006.1"/>
</dbReference>
<dbReference type="SUPFAM" id="SSF88946">
    <property type="entry name" value="Sigma2 domain of RNA polymerase sigma factors"/>
    <property type="match status" value="1"/>
</dbReference>
<dbReference type="AlphaFoldDB" id="A0A1V1I163"/>
<dbReference type="Gene3D" id="1.10.1740.10">
    <property type="match status" value="1"/>
</dbReference>
<evidence type="ECO:0000256" key="3">
    <source>
        <dbReference type="ARBA" id="ARBA00023082"/>
    </source>
</evidence>
<dbReference type="PANTHER" id="PTHR43133:SF51">
    <property type="entry name" value="RNA POLYMERASE SIGMA FACTOR"/>
    <property type="match status" value="1"/>
</dbReference>
<name>A0A1V1I163_9FIRM</name>
<dbReference type="InterPro" id="IPR013249">
    <property type="entry name" value="RNA_pol_sigma70_r4_t2"/>
</dbReference>
<dbReference type="InterPro" id="IPR039425">
    <property type="entry name" value="RNA_pol_sigma-70-like"/>
</dbReference>
<dbReference type="InterPro" id="IPR013324">
    <property type="entry name" value="RNA_pol_sigma_r3/r4-like"/>
</dbReference>
<keyword evidence="3" id="KW-0731">Sigma factor</keyword>
<evidence type="ECO:0000256" key="4">
    <source>
        <dbReference type="ARBA" id="ARBA00023163"/>
    </source>
</evidence>
<dbReference type="GO" id="GO:0006352">
    <property type="term" value="P:DNA-templated transcription initiation"/>
    <property type="evidence" value="ECO:0007669"/>
    <property type="project" value="InterPro"/>
</dbReference>
<dbReference type="GeneID" id="82205310"/>
<reference evidence="7 8" key="1">
    <citation type="submission" date="2014-04" db="EMBL/GenBank/DDBJ databases">
        <authorList>
            <person name="Hornung B.V."/>
        </authorList>
    </citation>
    <scope>NUCLEOTIDE SEQUENCE [LARGE SCALE GENOMIC DNA]</scope>
    <source>
        <strain evidence="7 8">CRIB</strain>
    </source>
</reference>
<gene>
    <name evidence="7" type="ORF">CRIB_1273</name>
</gene>
<dbReference type="Pfam" id="PF04542">
    <property type="entry name" value="Sigma70_r2"/>
    <property type="match status" value="1"/>
</dbReference>
<dbReference type="NCBIfam" id="TIGR02937">
    <property type="entry name" value="sigma70-ECF"/>
    <property type="match status" value="1"/>
</dbReference>
<evidence type="ECO:0000259" key="6">
    <source>
        <dbReference type="Pfam" id="PF08281"/>
    </source>
</evidence>
<dbReference type="KEGG" id="ril:CRIB_1273"/>
<accession>A0A1V1I163</accession>
<protein>
    <submittedName>
        <fullName evidence="7">RNA polymerase ecf-type sigma factor</fullName>
    </submittedName>
</protein>
<keyword evidence="2" id="KW-0805">Transcription regulation</keyword>
<sequence length="171" mass="19986">MDEIKLVRKSKKGNNLAFSTLIKAYEKDLYKVAITMTKNEEDALDCIQEAILQSYISIKDLRQEEYFKTWLIKILINKCNALLKKNKKIMNLDMEITGELKIEESYKLDLKESINNLDSDLKIIVILYYYEDMSIKDISESLNIPQGTIKSRLSRARKKLKKILSINEEVL</sequence>
<dbReference type="InterPro" id="IPR007627">
    <property type="entry name" value="RNA_pol_sigma70_r2"/>
</dbReference>
<dbReference type="CDD" id="cd06171">
    <property type="entry name" value="Sigma70_r4"/>
    <property type="match status" value="1"/>
</dbReference>
<dbReference type="GO" id="GO:0016987">
    <property type="term" value="F:sigma factor activity"/>
    <property type="evidence" value="ECO:0007669"/>
    <property type="project" value="UniProtKB-KW"/>
</dbReference>
<dbReference type="InterPro" id="IPR036388">
    <property type="entry name" value="WH-like_DNA-bd_sf"/>
</dbReference>
<evidence type="ECO:0000256" key="2">
    <source>
        <dbReference type="ARBA" id="ARBA00023015"/>
    </source>
</evidence>
<feature type="domain" description="RNA polymerase sigma-70 region 2" evidence="5">
    <location>
        <begin position="21"/>
        <end position="88"/>
    </location>
</feature>
<dbReference type="SUPFAM" id="SSF88659">
    <property type="entry name" value="Sigma3 and sigma4 domains of RNA polymerase sigma factors"/>
    <property type="match status" value="1"/>
</dbReference>
<comment type="similarity">
    <text evidence="1">Belongs to the sigma-70 factor family. ECF subfamily.</text>
</comment>
<dbReference type="InterPro" id="IPR013325">
    <property type="entry name" value="RNA_pol_sigma_r2"/>
</dbReference>
<dbReference type="PANTHER" id="PTHR43133">
    <property type="entry name" value="RNA POLYMERASE ECF-TYPE SIGMA FACTO"/>
    <property type="match status" value="1"/>
</dbReference>
<keyword evidence="4" id="KW-0804">Transcription</keyword>
<evidence type="ECO:0000256" key="1">
    <source>
        <dbReference type="ARBA" id="ARBA00010641"/>
    </source>
</evidence>
<evidence type="ECO:0000259" key="5">
    <source>
        <dbReference type="Pfam" id="PF04542"/>
    </source>
</evidence>